<dbReference type="InterPro" id="IPR002931">
    <property type="entry name" value="Transglutaminase-like"/>
</dbReference>
<keyword evidence="3" id="KW-1185">Reference proteome</keyword>
<evidence type="ECO:0000256" key="1">
    <source>
        <dbReference type="SAM" id="MobiDB-lite"/>
    </source>
</evidence>
<name>A0AAF3ERR9_9BILA</name>
<evidence type="ECO:0000313" key="4">
    <source>
        <dbReference type="WBParaSite" id="MBELARI_LOCUS16343"/>
    </source>
</evidence>
<protein>
    <recommendedName>
        <fullName evidence="2">Transglutaminase-like domain-containing protein</fullName>
    </recommendedName>
</protein>
<dbReference type="Pfam" id="PF01841">
    <property type="entry name" value="Transglut_core"/>
    <property type="match status" value="1"/>
</dbReference>
<organism evidence="3 4">
    <name type="scientific">Mesorhabditis belari</name>
    <dbReference type="NCBI Taxonomy" id="2138241"/>
    <lineage>
        <taxon>Eukaryota</taxon>
        <taxon>Metazoa</taxon>
        <taxon>Ecdysozoa</taxon>
        <taxon>Nematoda</taxon>
        <taxon>Chromadorea</taxon>
        <taxon>Rhabditida</taxon>
        <taxon>Rhabditina</taxon>
        <taxon>Rhabditomorpha</taxon>
        <taxon>Rhabditoidea</taxon>
        <taxon>Rhabditidae</taxon>
        <taxon>Mesorhabditinae</taxon>
        <taxon>Mesorhabditis</taxon>
    </lineage>
</organism>
<dbReference type="Gene3D" id="3.10.620.30">
    <property type="match status" value="1"/>
</dbReference>
<reference evidence="4" key="1">
    <citation type="submission" date="2024-02" db="UniProtKB">
        <authorList>
            <consortium name="WormBaseParasite"/>
        </authorList>
    </citation>
    <scope>IDENTIFICATION</scope>
</reference>
<evidence type="ECO:0000259" key="2">
    <source>
        <dbReference type="SMART" id="SM00460"/>
    </source>
</evidence>
<feature type="region of interest" description="Disordered" evidence="1">
    <location>
        <begin position="1"/>
        <end position="101"/>
    </location>
</feature>
<feature type="domain" description="Transglutaminase-like" evidence="2">
    <location>
        <begin position="180"/>
        <end position="251"/>
    </location>
</feature>
<dbReference type="PANTHER" id="PTHR46333:SF5">
    <property type="entry name" value="TRANSGLUTAMINASE-LIKE DOMAIN-CONTAINING PROTEIN"/>
    <property type="match status" value="1"/>
</dbReference>
<dbReference type="AlphaFoldDB" id="A0AAF3ERR9"/>
<dbReference type="Proteomes" id="UP000887575">
    <property type="component" value="Unassembled WGS sequence"/>
</dbReference>
<sequence>MKKLDEVIGYSGPEHGNRVPSGNSPPPRHRSTNFGTRNGVDAQPSPRSLRRTGNNGGSFSTESTPKSPRIPLETRPKPGDWSMDDSWEHPPARKQPESFPQESPAVCLKCRDFSTPDHHASRFPRQSYNNIRQLAIELTSPFSDPIDKARAIFTWMHENIAYDVENFFNGTVKASTPEATLRSGLAVCAGYADLFAAMASHANLKAVVVQGHGKGYGYCRVTDGRIPKFKAGHAWNAVKFPHGWHLIDCCWGAGSVSEQKFNKRFAPSFFTQSPEEFRCRHFPSKASNQHCRDTISWETYILMDDGPTIYRDFTDARVDFSPYTLEPATLVLAPKTRYQFRVTRSCEHQGQTPLVVLLCVDGKEKLPLRNDGRGGLTCTGTTGSTGTTLSLMYITNLDGKPSGSFTVDYYESRVGRAAYSFSGLCQWTVG</sequence>
<proteinExistence type="predicted"/>
<dbReference type="SUPFAM" id="SSF54001">
    <property type="entry name" value="Cysteine proteinases"/>
    <property type="match status" value="1"/>
</dbReference>
<dbReference type="InterPro" id="IPR052557">
    <property type="entry name" value="CAP/Cytokinesis_protein"/>
</dbReference>
<evidence type="ECO:0000313" key="3">
    <source>
        <dbReference type="Proteomes" id="UP000887575"/>
    </source>
</evidence>
<feature type="compositionally biased region" description="Polar residues" evidence="1">
    <location>
        <begin position="51"/>
        <end position="66"/>
    </location>
</feature>
<accession>A0AAF3ERR9</accession>
<dbReference type="SMART" id="SM00460">
    <property type="entry name" value="TGc"/>
    <property type="match status" value="1"/>
</dbReference>
<dbReference type="WBParaSite" id="MBELARI_LOCUS16343">
    <property type="protein sequence ID" value="MBELARI_LOCUS16343"/>
    <property type="gene ID" value="MBELARI_LOCUS16343"/>
</dbReference>
<feature type="compositionally biased region" description="Basic and acidic residues" evidence="1">
    <location>
        <begin position="86"/>
        <end position="96"/>
    </location>
</feature>
<dbReference type="GO" id="GO:0005737">
    <property type="term" value="C:cytoplasm"/>
    <property type="evidence" value="ECO:0007669"/>
    <property type="project" value="TreeGrafter"/>
</dbReference>
<dbReference type="PANTHER" id="PTHR46333">
    <property type="entry name" value="CYTOKINESIS PROTEIN 3"/>
    <property type="match status" value="1"/>
</dbReference>
<dbReference type="InterPro" id="IPR038765">
    <property type="entry name" value="Papain-like_cys_pep_sf"/>
</dbReference>